<dbReference type="AlphaFoldDB" id="A0A4Y9XTD8"/>
<feature type="compositionally biased region" description="Low complexity" evidence="1">
    <location>
        <begin position="29"/>
        <end position="44"/>
    </location>
</feature>
<protein>
    <submittedName>
        <fullName evidence="2">Uncharacterized protein</fullName>
    </submittedName>
</protein>
<name>A0A4Y9XTD8_9APHY</name>
<sequence>MHPNSFYRQTAKHAKNGRQPAPLPTAVNASTPSPSTLTSLEASPQPEQNTTNSPRTVPGRPGSPSFADVTAGRSASPAANDGMPQTPRLAPSPNTDDIPPLDLGPAADAPTILAHGPPVQPVPQEDSSLLREAAQAAQPTPKEPLAAVHEEREDGSEWVEVRRNGRKRTAKHQTTGAGPGLVTPSDPLSTSPAPKANSDSANKKGDPRKRRRLSTEHALDGGESSLPQPSMRSQPSPGPSFARTVLQEPEHLYDITRPPVDPRYSYTLTQPPSHGPQPTLVPSTQPPPPQACHPSSAMDLDAAKASWRQVPSDTDLFWDPRIRRLAEEPGPPREAQSDIGSYADPEMDEIIRSIRSPPQEAPTALFDPPAVVMARMISGDPQPTSHLDSNHAGPPPIPSRPALPHVYAPVPTVADSSAFAAHWSTNTRPTVTTDQSERGRHLKAEAQRPNIENERSSQPRLTYRARYAGSPPPPIPTRNAYTPPTTPISGPSRVLPTGGPVNERSSPPRLPYRARYADPPPPPPVHKRNTDTPPPMAPFGGPSRAQLTGGPPRVRPEPNPPRDRAQSRASAVSYVSIPRNHESDPRQTPSHDDDDDDDAMDVDYAPPPNLAAPPFSRLPRPPPTQSTLHLAPPQGALPPLENADLAPLMEGQLEDMNPRTNSGIDWWNEDITQPPPLHWRPIQFTSIRDIFADQDLQQAHRWRRIAAQCRCLLVQIGGFVACDDSDPTSWQRYELLKEIIWVFFRVDREQLLAPQRAAGARTGRNVGPVYSLIQNVTKYQEEEMMRWYWLSTRWLSINFILFPTPLPTYIATWESATAFPSSRPEDAEAMMARGFRKNPLFACTIRTIRRDKDRGVAGKWGDTSVVDALEPCRSCPAENTRVWC</sequence>
<feature type="compositionally biased region" description="Basic and acidic residues" evidence="1">
    <location>
        <begin position="579"/>
        <end position="591"/>
    </location>
</feature>
<dbReference type="EMBL" id="SEKV01000809">
    <property type="protein sequence ID" value="TFY53534.1"/>
    <property type="molecule type" value="Genomic_DNA"/>
</dbReference>
<dbReference type="Proteomes" id="UP000298390">
    <property type="component" value="Unassembled WGS sequence"/>
</dbReference>
<proteinExistence type="predicted"/>
<accession>A0A4Y9XTD8</accession>
<feature type="region of interest" description="Disordered" evidence="1">
    <location>
        <begin position="372"/>
        <end position="641"/>
    </location>
</feature>
<feature type="compositionally biased region" description="Polar residues" evidence="1">
    <location>
        <begin position="45"/>
        <end position="55"/>
    </location>
</feature>
<reference evidence="2 3" key="1">
    <citation type="submission" date="2019-01" db="EMBL/GenBank/DDBJ databases">
        <title>Genome sequencing of the rare red list fungi Fomitopsis rosea.</title>
        <authorList>
            <person name="Buettner E."/>
            <person name="Kellner H."/>
        </authorList>
    </citation>
    <scope>NUCLEOTIDE SEQUENCE [LARGE SCALE GENOMIC DNA]</scope>
    <source>
        <strain evidence="2 3">DSM 105464</strain>
    </source>
</reference>
<feature type="compositionally biased region" description="Basic and acidic residues" evidence="1">
    <location>
        <begin position="435"/>
        <end position="457"/>
    </location>
</feature>
<feature type="compositionally biased region" description="Basic and acidic residues" evidence="1">
    <location>
        <begin position="554"/>
        <end position="566"/>
    </location>
</feature>
<evidence type="ECO:0000313" key="3">
    <source>
        <dbReference type="Proteomes" id="UP000298390"/>
    </source>
</evidence>
<feature type="compositionally biased region" description="Acidic residues" evidence="1">
    <location>
        <begin position="592"/>
        <end position="601"/>
    </location>
</feature>
<feature type="compositionally biased region" description="Polar residues" evidence="1">
    <location>
        <begin position="186"/>
        <end position="200"/>
    </location>
</feature>
<evidence type="ECO:0000313" key="2">
    <source>
        <dbReference type="EMBL" id="TFY53534.1"/>
    </source>
</evidence>
<comment type="caution">
    <text evidence="2">The sequence shown here is derived from an EMBL/GenBank/DDBJ whole genome shotgun (WGS) entry which is preliminary data.</text>
</comment>
<gene>
    <name evidence="2" type="ORF">EVJ58_g9400</name>
</gene>
<feature type="region of interest" description="Disordered" evidence="1">
    <location>
        <begin position="324"/>
        <end position="345"/>
    </location>
</feature>
<feature type="region of interest" description="Disordered" evidence="1">
    <location>
        <begin position="1"/>
        <end position="297"/>
    </location>
</feature>
<feature type="compositionally biased region" description="Polar residues" evidence="1">
    <location>
        <begin position="225"/>
        <end position="235"/>
    </location>
</feature>
<feature type="compositionally biased region" description="Low complexity" evidence="1">
    <location>
        <begin position="504"/>
        <end position="514"/>
    </location>
</feature>
<feature type="compositionally biased region" description="Low complexity" evidence="1">
    <location>
        <begin position="96"/>
        <end position="110"/>
    </location>
</feature>
<evidence type="ECO:0000256" key="1">
    <source>
        <dbReference type="SAM" id="MobiDB-lite"/>
    </source>
</evidence>
<organism evidence="2 3">
    <name type="scientific">Rhodofomes roseus</name>
    <dbReference type="NCBI Taxonomy" id="34475"/>
    <lineage>
        <taxon>Eukaryota</taxon>
        <taxon>Fungi</taxon>
        <taxon>Dikarya</taxon>
        <taxon>Basidiomycota</taxon>
        <taxon>Agaricomycotina</taxon>
        <taxon>Agaricomycetes</taxon>
        <taxon>Polyporales</taxon>
        <taxon>Rhodofomes</taxon>
    </lineage>
</organism>
<feature type="compositionally biased region" description="Polar residues" evidence="1">
    <location>
        <begin position="479"/>
        <end position="489"/>
    </location>
</feature>
<feature type="compositionally biased region" description="Polar residues" evidence="1">
    <location>
        <begin position="423"/>
        <end position="434"/>
    </location>
</feature>